<dbReference type="InterPro" id="IPR002401">
    <property type="entry name" value="Cyt_P450_E_grp-I"/>
</dbReference>
<evidence type="ECO:0000256" key="5">
    <source>
        <dbReference type="ARBA" id="ARBA00022448"/>
    </source>
</evidence>
<evidence type="ECO:0000256" key="6">
    <source>
        <dbReference type="ARBA" id="ARBA00022617"/>
    </source>
</evidence>
<evidence type="ECO:0000256" key="1">
    <source>
        <dbReference type="ARBA" id="ARBA00001917"/>
    </source>
</evidence>
<dbReference type="CDD" id="cd11068">
    <property type="entry name" value="CYP120A1"/>
    <property type="match status" value="1"/>
</dbReference>
<evidence type="ECO:0000256" key="10">
    <source>
        <dbReference type="ARBA" id="ARBA00022827"/>
    </source>
</evidence>
<dbReference type="InterPro" id="IPR050196">
    <property type="entry name" value="Cytochrome_P450_Monoox"/>
</dbReference>
<evidence type="ECO:0000256" key="9">
    <source>
        <dbReference type="ARBA" id="ARBA00022723"/>
    </source>
</evidence>
<organism evidence="18 19">
    <name type="scientific">Streptomyces coryli</name>
    <dbReference type="NCBI Taxonomy" id="1128680"/>
    <lineage>
        <taxon>Bacteria</taxon>
        <taxon>Bacillati</taxon>
        <taxon>Actinomycetota</taxon>
        <taxon>Actinomycetes</taxon>
        <taxon>Kitasatosporales</taxon>
        <taxon>Streptomycetaceae</taxon>
        <taxon>Streptomyces</taxon>
    </lineage>
</organism>
<keyword evidence="10" id="KW-0274">FAD</keyword>
<dbReference type="InterPro" id="IPR017972">
    <property type="entry name" value="Cyt_P450_CS"/>
</dbReference>
<evidence type="ECO:0000256" key="11">
    <source>
        <dbReference type="ARBA" id="ARBA00022857"/>
    </source>
</evidence>
<protein>
    <submittedName>
        <fullName evidence="18">Cytochrome P450</fullName>
    </submittedName>
</protein>
<comment type="cofactor">
    <cofactor evidence="15">
        <name>heme</name>
        <dbReference type="ChEBI" id="CHEBI:30413"/>
    </cofactor>
</comment>
<sequence length="499" mass="55528">MGYSAARRHNRLWPELERIPHPPRRLPVGGDLLGVSITSPVQDSLRMAQELGPIFRRKVFGLEIVFVTGADLVAELVDESRFEKRVVLAVNSLRQLAGDGLFTAHNHEPNWRRAHDILAPAFTREAMERYHPTMLTTAHQVLDAWDRHAEQGTPADVSGDMTKMTLETIARTGFGYDFGSFERTEPHPFVTHMVAGLRGAQRRNIPFPVVGPMLNRRADKKGAEHNQYLNDVVDEVIRERLASGDTRTDDLLGLMLGTAQEATGERLDATNIRRQIITFLVAGHETTSGALSFALYYLSRNPEALARAQAEVDQVWGSTGDPAYGQVSKLRYVRRALNESLRLWPTAPGFTRAARTDTVLGGKHPMRKGAWALVLIPGLHRDKEIWGQDADDFDPDRFLPDRVRARPGHVFKPFGTGERACIGMQFALHEATLVLGLLLRRYELIPDPRYQLKITERLTLMPEDFTLTLRRRDRPVSGPADPSGTAAAAGAAASAGRPG</sequence>
<evidence type="ECO:0000256" key="17">
    <source>
        <dbReference type="SAM" id="MobiDB-lite"/>
    </source>
</evidence>
<dbReference type="GO" id="GO:0016705">
    <property type="term" value="F:oxidoreductase activity, acting on paired donors, with incorporation or reduction of molecular oxygen"/>
    <property type="evidence" value="ECO:0007669"/>
    <property type="project" value="InterPro"/>
</dbReference>
<keyword evidence="7" id="KW-0285">Flavoprotein</keyword>
<keyword evidence="13 15" id="KW-0408">Iron</keyword>
<dbReference type="InterPro" id="IPR001128">
    <property type="entry name" value="Cyt_P450"/>
</dbReference>
<keyword evidence="11" id="KW-0521">NADP</keyword>
<feature type="region of interest" description="Disordered" evidence="17">
    <location>
        <begin position="471"/>
        <end position="499"/>
    </location>
</feature>
<name>A0A6G4TZ51_9ACTN</name>
<keyword evidence="5" id="KW-0813">Transport</keyword>
<dbReference type="FunFam" id="1.10.630.10:FF:000040">
    <property type="entry name" value="Bifunctional cytochrome P450/NADPH--P450 reductase"/>
    <property type="match status" value="1"/>
</dbReference>
<evidence type="ECO:0000313" key="18">
    <source>
        <dbReference type="EMBL" id="NGN65255.1"/>
    </source>
</evidence>
<dbReference type="GO" id="GO:0020037">
    <property type="term" value="F:heme binding"/>
    <property type="evidence" value="ECO:0007669"/>
    <property type="project" value="InterPro"/>
</dbReference>
<accession>A0A6G4TZ51</accession>
<keyword evidence="8" id="KW-0288">FMN</keyword>
<keyword evidence="9 15" id="KW-0479">Metal-binding</keyword>
<dbReference type="PROSITE" id="PS00086">
    <property type="entry name" value="CYTOCHROME_P450"/>
    <property type="match status" value="1"/>
</dbReference>
<dbReference type="PANTHER" id="PTHR24291">
    <property type="entry name" value="CYTOCHROME P450 FAMILY 4"/>
    <property type="match status" value="1"/>
</dbReference>
<evidence type="ECO:0000313" key="19">
    <source>
        <dbReference type="Proteomes" id="UP000481583"/>
    </source>
</evidence>
<proteinExistence type="inferred from homology"/>
<dbReference type="SUPFAM" id="SSF48264">
    <property type="entry name" value="Cytochrome P450"/>
    <property type="match status" value="1"/>
</dbReference>
<feature type="binding site" description="axial binding residue" evidence="15">
    <location>
        <position position="421"/>
    </location>
    <ligand>
        <name>heme</name>
        <dbReference type="ChEBI" id="CHEBI:30413"/>
    </ligand>
    <ligandPart>
        <name>Fe</name>
        <dbReference type="ChEBI" id="CHEBI:18248"/>
    </ligandPart>
</feature>
<dbReference type="Gene3D" id="1.10.630.10">
    <property type="entry name" value="Cytochrome P450"/>
    <property type="match status" value="1"/>
</dbReference>
<dbReference type="GO" id="GO:0005506">
    <property type="term" value="F:iron ion binding"/>
    <property type="evidence" value="ECO:0007669"/>
    <property type="project" value="InterPro"/>
</dbReference>
<dbReference type="PRINTS" id="PR00385">
    <property type="entry name" value="P450"/>
</dbReference>
<feature type="compositionally biased region" description="Low complexity" evidence="17">
    <location>
        <begin position="477"/>
        <end position="499"/>
    </location>
</feature>
<evidence type="ECO:0000256" key="8">
    <source>
        <dbReference type="ARBA" id="ARBA00022643"/>
    </source>
</evidence>
<evidence type="ECO:0000256" key="2">
    <source>
        <dbReference type="ARBA" id="ARBA00001974"/>
    </source>
</evidence>
<dbReference type="RefSeq" id="WP_165237508.1">
    <property type="nucleotide sequence ID" value="NZ_JAAKZV010000056.1"/>
</dbReference>
<evidence type="ECO:0000256" key="14">
    <source>
        <dbReference type="ARBA" id="ARBA00023033"/>
    </source>
</evidence>
<evidence type="ECO:0000256" key="15">
    <source>
        <dbReference type="PIRSR" id="PIRSR602401-1"/>
    </source>
</evidence>
<evidence type="ECO:0000256" key="13">
    <source>
        <dbReference type="ARBA" id="ARBA00023004"/>
    </source>
</evidence>
<evidence type="ECO:0000256" key="3">
    <source>
        <dbReference type="ARBA" id="ARBA00010018"/>
    </source>
</evidence>
<evidence type="ECO:0000256" key="7">
    <source>
        <dbReference type="ARBA" id="ARBA00022630"/>
    </source>
</evidence>
<comment type="caution">
    <text evidence="18">The sequence shown here is derived from an EMBL/GenBank/DDBJ whole genome shotgun (WGS) entry which is preliminary data.</text>
</comment>
<dbReference type="EMBL" id="JAAKZV010000056">
    <property type="protein sequence ID" value="NGN65255.1"/>
    <property type="molecule type" value="Genomic_DNA"/>
</dbReference>
<evidence type="ECO:0000256" key="16">
    <source>
        <dbReference type="RuleBase" id="RU000461"/>
    </source>
</evidence>
<keyword evidence="12 16" id="KW-0560">Oxidoreductase</keyword>
<dbReference type="GO" id="GO:0004497">
    <property type="term" value="F:monooxygenase activity"/>
    <property type="evidence" value="ECO:0007669"/>
    <property type="project" value="UniProtKB-KW"/>
</dbReference>
<keyword evidence="14 16" id="KW-0503">Monooxygenase</keyword>
<reference evidence="18 19" key="1">
    <citation type="submission" date="2020-02" db="EMBL/GenBank/DDBJ databases">
        <title>Whole-genome analyses of novel actinobacteria.</title>
        <authorList>
            <person name="Sahin N."/>
        </authorList>
    </citation>
    <scope>NUCLEOTIDE SEQUENCE [LARGE SCALE GENOMIC DNA]</scope>
    <source>
        <strain evidence="18 19">A7024</strain>
    </source>
</reference>
<dbReference type="PRINTS" id="PR00463">
    <property type="entry name" value="EP450I"/>
</dbReference>
<comment type="cofactor">
    <cofactor evidence="1">
        <name>FMN</name>
        <dbReference type="ChEBI" id="CHEBI:58210"/>
    </cofactor>
</comment>
<dbReference type="PANTHER" id="PTHR24291:SF50">
    <property type="entry name" value="BIFUNCTIONAL ALBAFLAVENONE MONOOXYGENASE_TERPENE SYNTHASE"/>
    <property type="match status" value="1"/>
</dbReference>
<keyword evidence="19" id="KW-1185">Reference proteome</keyword>
<gene>
    <name evidence="18" type="ORF">G5C51_15275</name>
</gene>
<keyword evidence="6 15" id="KW-0349">Heme</keyword>
<comment type="similarity">
    <text evidence="3">In the N-terminal section; belongs to the cytochrome P450 family.</text>
</comment>
<dbReference type="AlphaFoldDB" id="A0A6G4TZ51"/>
<evidence type="ECO:0000256" key="4">
    <source>
        <dbReference type="ARBA" id="ARBA00010617"/>
    </source>
</evidence>
<dbReference type="Proteomes" id="UP000481583">
    <property type="component" value="Unassembled WGS sequence"/>
</dbReference>
<comment type="cofactor">
    <cofactor evidence="2">
        <name>FAD</name>
        <dbReference type="ChEBI" id="CHEBI:57692"/>
    </cofactor>
</comment>
<dbReference type="Pfam" id="PF00067">
    <property type="entry name" value="p450"/>
    <property type="match status" value="1"/>
</dbReference>
<evidence type="ECO:0000256" key="12">
    <source>
        <dbReference type="ARBA" id="ARBA00023002"/>
    </source>
</evidence>
<comment type="similarity">
    <text evidence="4 16">Belongs to the cytochrome P450 family.</text>
</comment>
<dbReference type="InterPro" id="IPR036396">
    <property type="entry name" value="Cyt_P450_sf"/>
</dbReference>